<name>A0A2T1DWF1_9CYAN</name>
<dbReference type="PROSITE" id="PS51194">
    <property type="entry name" value="HELICASE_CTER"/>
    <property type="match status" value="1"/>
</dbReference>
<evidence type="ECO:0000256" key="2">
    <source>
        <dbReference type="ARBA" id="ARBA00022840"/>
    </source>
</evidence>
<dbReference type="InterPro" id="IPR052511">
    <property type="entry name" value="ATP-dep_Helicase"/>
</dbReference>
<accession>A0A2T1DWF1</accession>
<reference evidence="6" key="1">
    <citation type="submission" date="2018-02" db="EMBL/GenBank/DDBJ databases">
        <authorList>
            <person name="Moore K."/>
            <person name="Momper L."/>
        </authorList>
    </citation>
    <scope>NUCLEOTIDE SEQUENCE [LARGE SCALE GENOMIC DNA]</scope>
    <source>
        <strain evidence="6">ULC18</strain>
    </source>
</reference>
<dbReference type="InterPro" id="IPR027417">
    <property type="entry name" value="P-loop_NTPase"/>
</dbReference>
<evidence type="ECO:0000259" key="3">
    <source>
        <dbReference type="PROSITE" id="PS51192"/>
    </source>
</evidence>
<protein>
    <submittedName>
        <fullName evidence="5">ATP-dependent helicase</fullName>
    </submittedName>
</protein>
<reference evidence="5 6" key="2">
    <citation type="submission" date="2018-03" db="EMBL/GenBank/DDBJ databases">
        <title>The ancient ancestry and fast evolution of plastids.</title>
        <authorList>
            <person name="Moore K.R."/>
            <person name="Magnabosco C."/>
            <person name="Momper L."/>
            <person name="Gold D.A."/>
            <person name="Bosak T."/>
            <person name="Fournier G.P."/>
        </authorList>
    </citation>
    <scope>NUCLEOTIDE SEQUENCE [LARGE SCALE GENOMIC DNA]</scope>
    <source>
        <strain evidence="5 6">ULC18</strain>
    </source>
</reference>
<dbReference type="CDD" id="cd17922">
    <property type="entry name" value="DEXHc_LHR-like"/>
    <property type="match status" value="1"/>
</dbReference>
<evidence type="ECO:0000313" key="6">
    <source>
        <dbReference type="Proteomes" id="UP000239576"/>
    </source>
</evidence>
<dbReference type="Gene3D" id="3.40.50.300">
    <property type="entry name" value="P-loop containing nucleotide triphosphate hydrolases"/>
    <property type="match status" value="2"/>
</dbReference>
<evidence type="ECO:0000256" key="1">
    <source>
        <dbReference type="ARBA" id="ARBA00022741"/>
    </source>
</evidence>
<keyword evidence="2" id="KW-0067">ATP-binding</keyword>
<dbReference type="RefSeq" id="WP_106259612.1">
    <property type="nucleotide sequence ID" value="NZ_CAWNSW010000111.1"/>
</dbReference>
<dbReference type="InterPro" id="IPR001650">
    <property type="entry name" value="Helicase_C-like"/>
</dbReference>
<feature type="domain" description="Helicase ATP-binding" evidence="3">
    <location>
        <begin position="36"/>
        <end position="215"/>
    </location>
</feature>
<keyword evidence="6" id="KW-1185">Reference proteome</keyword>
<organism evidence="5 6">
    <name type="scientific">Stenomitos frigidus ULC18</name>
    <dbReference type="NCBI Taxonomy" id="2107698"/>
    <lineage>
        <taxon>Bacteria</taxon>
        <taxon>Bacillati</taxon>
        <taxon>Cyanobacteriota</taxon>
        <taxon>Cyanophyceae</taxon>
        <taxon>Leptolyngbyales</taxon>
        <taxon>Leptolyngbyaceae</taxon>
        <taxon>Stenomitos</taxon>
    </lineage>
</organism>
<dbReference type="Pfam" id="PF00270">
    <property type="entry name" value="DEAD"/>
    <property type="match status" value="1"/>
</dbReference>
<dbReference type="AlphaFoldDB" id="A0A2T1DWF1"/>
<sequence length="732" mass="82049">MPDLTSPYHRLAPFIQEYIYSQGWADLRPVQVEACRVLFETDTHLLIAAGTASGKTEAAFLPVLTLLHDRPPSSVGALYIGPIKALINDQFDRLTDLLKQADIPVWAWHGDVVQSHKNKLLKHPRGILQITPESLESLLINKHNELERLFGELRFVIIDEIHAFIGSDRGAQILCQLSRLAQLTQNHPRRIGLSATLGDYGMAEDWLRSGTQRSVTTPHLPAAPRTIQLALEHFYTSSLTVRAKGDTRDAAFNPYQRHLFEQSQSRKCLIFANGRTETETVIASLRQIAQAKGFPDVYHVHHGSIAAPLREAAENAMRDPTSPTVTAATVTFEMGIDLGQLDRVIQLEAPPSVASFLQRLGRSGRRGSPADMRFVCAEDKPTGGESLPELIPWQLLQCIAVIQLYLEEKWIEPIAPLHYPFSLLYQQTMSTLVALGELSPAALAQQVLTLPPFRSISQDDFRQVLRHWIELDHIQRTKENGLIVGMTAERIVKNFKFYAIFPDNEEYAVWSDGVELGTVVVPPAIGDRLALAGRVWEVTEVNNRRKVLQVKPAIGTSTVSWRGSSGNIHTRVLERMRQALLEDTDYLYLQPGAKARLAAARQLAQKEGFESSRLFPLEGNACCILPWAGTIAVRTLERFLRLHCREALKIKGVVGRSPYFLVVNMGKCNTVSLYHEIKSIGSRRLTADELLGEEEVPKLQKYDEFIPSDLLRRAFAADQLDIEDLGRTVSDW</sequence>
<dbReference type="PROSITE" id="PS51192">
    <property type="entry name" value="HELICASE_ATP_BIND_1"/>
    <property type="match status" value="1"/>
</dbReference>
<dbReference type="Proteomes" id="UP000239576">
    <property type="component" value="Unassembled WGS sequence"/>
</dbReference>
<keyword evidence="1" id="KW-0547">Nucleotide-binding</keyword>
<dbReference type="OrthoDB" id="9774462at2"/>
<dbReference type="InterPro" id="IPR011545">
    <property type="entry name" value="DEAD/DEAH_box_helicase_dom"/>
</dbReference>
<dbReference type="GO" id="GO:0004386">
    <property type="term" value="F:helicase activity"/>
    <property type="evidence" value="ECO:0007669"/>
    <property type="project" value="UniProtKB-KW"/>
</dbReference>
<keyword evidence="5" id="KW-0378">Hydrolase</keyword>
<feature type="domain" description="Helicase C-terminal" evidence="4">
    <location>
        <begin position="253"/>
        <end position="412"/>
    </location>
</feature>
<dbReference type="EMBL" id="PVWK01000140">
    <property type="protein sequence ID" value="PSB24799.1"/>
    <property type="molecule type" value="Genomic_DNA"/>
</dbReference>
<keyword evidence="5" id="KW-0347">Helicase</keyword>
<evidence type="ECO:0000313" key="5">
    <source>
        <dbReference type="EMBL" id="PSB24799.1"/>
    </source>
</evidence>
<evidence type="ECO:0000259" key="4">
    <source>
        <dbReference type="PROSITE" id="PS51194"/>
    </source>
</evidence>
<dbReference type="SUPFAM" id="SSF52540">
    <property type="entry name" value="P-loop containing nucleoside triphosphate hydrolases"/>
    <property type="match status" value="1"/>
</dbReference>
<dbReference type="SMART" id="SM00490">
    <property type="entry name" value="HELICc"/>
    <property type="match status" value="1"/>
</dbReference>
<dbReference type="Pfam" id="PF00271">
    <property type="entry name" value="Helicase_C"/>
    <property type="match status" value="1"/>
</dbReference>
<dbReference type="GO" id="GO:0005524">
    <property type="term" value="F:ATP binding"/>
    <property type="evidence" value="ECO:0007669"/>
    <property type="project" value="UniProtKB-KW"/>
</dbReference>
<dbReference type="InterPro" id="IPR014001">
    <property type="entry name" value="Helicase_ATP-bd"/>
</dbReference>
<gene>
    <name evidence="5" type="ORF">C7B82_25680</name>
</gene>
<dbReference type="PANTHER" id="PTHR47962:SF5">
    <property type="entry name" value="ATP-DEPENDENT HELICASE LHR-RELATED"/>
    <property type="match status" value="1"/>
</dbReference>
<dbReference type="GO" id="GO:0003677">
    <property type="term" value="F:DNA binding"/>
    <property type="evidence" value="ECO:0007669"/>
    <property type="project" value="TreeGrafter"/>
</dbReference>
<dbReference type="SMART" id="SM00487">
    <property type="entry name" value="DEXDc"/>
    <property type="match status" value="1"/>
</dbReference>
<comment type="caution">
    <text evidence="5">The sequence shown here is derived from an EMBL/GenBank/DDBJ whole genome shotgun (WGS) entry which is preliminary data.</text>
</comment>
<dbReference type="PANTHER" id="PTHR47962">
    <property type="entry name" value="ATP-DEPENDENT HELICASE LHR-RELATED-RELATED"/>
    <property type="match status" value="1"/>
</dbReference>
<dbReference type="GO" id="GO:0016887">
    <property type="term" value="F:ATP hydrolysis activity"/>
    <property type="evidence" value="ECO:0007669"/>
    <property type="project" value="TreeGrafter"/>
</dbReference>
<proteinExistence type="predicted"/>